<protein>
    <submittedName>
        <fullName evidence="2">Uncharacterized protein</fullName>
    </submittedName>
</protein>
<gene>
    <name evidence="2" type="ORF">EL17_04090</name>
</gene>
<dbReference type="Proteomes" id="UP000027821">
    <property type="component" value="Unassembled WGS sequence"/>
</dbReference>
<accession>A0A074LLW5</accession>
<dbReference type="EMBL" id="JMIH01000014">
    <property type="protein sequence ID" value="KEO74867.1"/>
    <property type="molecule type" value="Genomic_DNA"/>
</dbReference>
<dbReference type="OrthoDB" id="833553at2"/>
<keyword evidence="3" id="KW-1185">Reference proteome</keyword>
<dbReference type="STRING" id="1048983.EL17_04090"/>
<reference evidence="2 3" key="1">
    <citation type="submission" date="2014-04" db="EMBL/GenBank/DDBJ databases">
        <title>Characterization and application of a salt tolerant electro-active bacterium.</title>
        <authorList>
            <person name="Yang L."/>
            <person name="Wei S."/>
            <person name="Tay Q.X.M."/>
        </authorList>
    </citation>
    <scope>NUCLEOTIDE SEQUENCE [LARGE SCALE GENOMIC DNA]</scope>
    <source>
        <strain evidence="2 3">LY1</strain>
    </source>
</reference>
<evidence type="ECO:0000256" key="1">
    <source>
        <dbReference type="SAM" id="MobiDB-lite"/>
    </source>
</evidence>
<proteinExistence type="predicted"/>
<evidence type="ECO:0000313" key="3">
    <source>
        <dbReference type="Proteomes" id="UP000027821"/>
    </source>
</evidence>
<organism evidence="2 3">
    <name type="scientific">Anditalea andensis</name>
    <dbReference type="NCBI Taxonomy" id="1048983"/>
    <lineage>
        <taxon>Bacteria</taxon>
        <taxon>Pseudomonadati</taxon>
        <taxon>Bacteroidota</taxon>
        <taxon>Cytophagia</taxon>
        <taxon>Cytophagales</taxon>
        <taxon>Cytophagaceae</taxon>
        <taxon>Anditalea</taxon>
    </lineage>
</organism>
<sequence length="107" mass="12831">MRLNMTRSNVQRIHRSADRKDKDHTDVYCTAQHLVNGNILIETYGMQFIYDGNYFKKISISDTRPLWWLHRIFPIDKIYVFSPFKSGDPMEEGQESQKNNLDFEHYK</sequence>
<comment type="caution">
    <text evidence="2">The sequence shown here is derived from an EMBL/GenBank/DDBJ whole genome shotgun (WGS) entry which is preliminary data.</text>
</comment>
<feature type="region of interest" description="Disordered" evidence="1">
    <location>
        <begin position="87"/>
        <end position="107"/>
    </location>
</feature>
<evidence type="ECO:0000313" key="2">
    <source>
        <dbReference type="EMBL" id="KEO74867.1"/>
    </source>
</evidence>
<name>A0A074LLW5_9BACT</name>
<dbReference type="AlphaFoldDB" id="A0A074LLW5"/>